<dbReference type="EMBL" id="CP035042">
    <property type="protein sequence ID" value="QHC49962.1"/>
    <property type="molecule type" value="Genomic_DNA"/>
</dbReference>
<dbReference type="Proteomes" id="UP000464013">
    <property type="component" value="Chromosome"/>
</dbReference>
<dbReference type="CDD" id="cd02503">
    <property type="entry name" value="MobA"/>
    <property type="match status" value="1"/>
</dbReference>
<sequence length="214" mass="23435">MTDRSEARALNPSTDVTGLILAGGQGSRMGGCDKGLERLDGIELVGHVRARLEGRVAEVLISANRHLKSYRRLADRVVVDGEQGFQGPLMGICSGLGVATTPWVLVVPCDTPLLPHDLVARMAAGIGGHRIAVAHDGERLHPVIMLLERRLASDLQAALAAGERKVGRWLERHDWTRVDFSDCPGAFSNLNTEEDKRRLEARLQRPDLERKEEG</sequence>
<feature type="domain" description="MobA-like NTP transferase" evidence="9">
    <location>
        <begin position="18"/>
        <end position="173"/>
    </location>
</feature>
<reference evidence="10 11" key="1">
    <citation type="submission" date="2019-01" db="EMBL/GenBank/DDBJ databases">
        <title>Complete genome of a denitifying bacterium Halomons sp. BC-M4-5.</title>
        <authorList>
            <person name="Wang L."/>
            <person name="Shao Z."/>
        </authorList>
    </citation>
    <scope>NUCLEOTIDE SEQUENCE [LARGE SCALE GENOMIC DNA]</scope>
    <source>
        <strain evidence="10 11">BC-M4-5</strain>
    </source>
</reference>
<dbReference type="OrthoDB" id="9788394at2"/>
<evidence type="ECO:0000313" key="11">
    <source>
        <dbReference type="Proteomes" id="UP000464013"/>
    </source>
</evidence>
<dbReference type="PANTHER" id="PTHR19136:SF81">
    <property type="entry name" value="MOLYBDENUM COFACTOR GUANYLYLTRANSFERASE"/>
    <property type="match status" value="1"/>
</dbReference>
<keyword evidence="6 8" id="KW-0342">GTP-binding</keyword>
<evidence type="ECO:0000256" key="7">
    <source>
        <dbReference type="ARBA" id="ARBA00023150"/>
    </source>
</evidence>
<dbReference type="Pfam" id="PF12804">
    <property type="entry name" value="NTP_transf_3"/>
    <property type="match status" value="1"/>
</dbReference>
<dbReference type="KEGG" id="htx:EKK97_10570"/>
<feature type="binding site" evidence="8">
    <location>
        <position position="80"/>
    </location>
    <ligand>
        <name>GTP</name>
        <dbReference type="ChEBI" id="CHEBI:37565"/>
    </ligand>
</feature>
<dbReference type="GO" id="GO:0046872">
    <property type="term" value="F:metal ion binding"/>
    <property type="evidence" value="ECO:0007669"/>
    <property type="project" value="UniProtKB-KW"/>
</dbReference>
<gene>
    <name evidence="8 10" type="primary">mobA</name>
    <name evidence="10" type="ORF">EKK97_10570</name>
</gene>
<keyword evidence="7 8" id="KW-0501">Molybdenum cofactor biosynthesis</keyword>
<name>A0A6I6SK94_9GAMM</name>
<keyword evidence="5 8" id="KW-0460">Magnesium</keyword>
<keyword evidence="11" id="KW-1185">Reference proteome</keyword>
<dbReference type="AlphaFoldDB" id="A0A6I6SK94"/>
<evidence type="ECO:0000256" key="4">
    <source>
        <dbReference type="ARBA" id="ARBA00022741"/>
    </source>
</evidence>
<comment type="subunit">
    <text evidence="8">Monomer.</text>
</comment>
<comment type="domain">
    <text evidence="8">The N-terminal domain determines nucleotide recognition and specific binding, while the C-terminal domain determines the specific binding to the target protein.</text>
</comment>
<dbReference type="Gene3D" id="3.90.550.10">
    <property type="entry name" value="Spore Coat Polysaccharide Biosynthesis Protein SpsA, Chain A"/>
    <property type="match status" value="1"/>
</dbReference>
<dbReference type="InterPro" id="IPR029044">
    <property type="entry name" value="Nucleotide-diphossugar_trans"/>
</dbReference>
<keyword evidence="4 8" id="KW-0547">Nucleotide-binding</keyword>
<evidence type="ECO:0000256" key="2">
    <source>
        <dbReference type="ARBA" id="ARBA00022679"/>
    </source>
</evidence>
<dbReference type="InterPro" id="IPR025877">
    <property type="entry name" value="MobA-like_NTP_Trfase"/>
</dbReference>
<comment type="subcellular location">
    <subcellularLocation>
        <location evidence="8">Cytoplasm</location>
    </subcellularLocation>
</comment>
<dbReference type="PANTHER" id="PTHR19136">
    <property type="entry name" value="MOLYBDENUM COFACTOR GUANYLYLTRANSFERASE"/>
    <property type="match status" value="1"/>
</dbReference>
<dbReference type="SUPFAM" id="SSF53448">
    <property type="entry name" value="Nucleotide-diphospho-sugar transferases"/>
    <property type="match status" value="1"/>
</dbReference>
<evidence type="ECO:0000256" key="1">
    <source>
        <dbReference type="ARBA" id="ARBA00022490"/>
    </source>
</evidence>
<keyword evidence="10" id="KW-0548">Nucleotidyltransferase</keyword>
<feature type="binding site" evidence="8">
    <location>
        <position position="110"/>
    </location>
    <ligand>
        <name>GTP</name>
        <dbReference type="ChEBI" id="CHEBI:37565"/>
    </ligand>
</feature>
<dbReference type="InterPro" id="IPR013482">
    <property type="entry name" value="Molybde_CF_guanTrfase"/>
</dbReference>
<evidence type="ECO:0000256" key="5">
    <source>
        <dbReference type="ARBA" id="ARBA00022842"/>
    </source>
</evidence>
<dbReference type="EC" id="2.7.7.77" evidence="8"/>
<feature type="binding site" evidence="8">
    <location>
        <position position="110"/>
    </location>
    <ligand>
        <name>Mg(2+)</name>
        <dbReference type="ChEBI" id="CHEBI:18420"/>
    </ligand>
</feature>
<protein>
    <recommendedName>
        <fullName evidence="8">Molybdenum cofactor guanylyltransferase</fullName>
        <shortName evidence="8">MoCo guanylyltransferase</shortName>
        <ecNumber evidence="8">2.7.7.77</ecNumber>
    </recommendedName>
    <alternativeName>
        <fullName evidence="8">GTP:molybdopterin guanylyltransferase</fullName>
    </alternativeName>
    <alternativeName>
        <fullName evidence="8">Mo-MPT guanylyltransferase</fullName>
    </alternativeName>
    <alternativeName>
        <fullName evidence="8">Molybdopterin guanylyltransferase</fullName>
    </alternativeName>
    <alternativeName>
        <fullName evidence="8">Molybdopterin-guanine dinucleotide synthase</fullName>
        <shortName evidence="8">MGD synthase</shortName>
    </alternativeName>
</protein>
<comment type="similarity">
    <text evidence="8">Belongs to the MobA family.</text>
</comment>
<feature type="binding site" evidence="8">
    <location>
        <begin position="21"/>
        <end position="23"/>
    </location>
    <ligand>
        <name>GTP</name>
        <dbReference type="ChEBI" id="CHEBI:37565"/>
    </ligand>
</feature>
<keyword evidence="3 8" id="KW-0479">Metal-binding</keyword>
<dbReference type="NCBIfam" id="TIGR02665">
    <property type="entry name" value="molyb_mobA"/>
    <property type="match status" value="1"/>
</dbReference>
<dbReference type="HAMAP" id="MF_00316">
    <property type="entry name" value="MobA"/>
    <property type="match status" value="1"/>
</dbReference>
<evidence type="ECO:0000259" key="9">
    <source>
        <dbReference type="Pfam" id="PF12804"/>
    </source>
</evidence>
<proteinExistence type="inferred from homology"/>
<keyword evidence="1 8" id="KW-0963">Cytoplasm</keyword>
<feature type="binding site" evidence="8">
    <location>
        <position position="34"/>
    </location>
    <ligand>
        <name>GTP</name>
        <dbReference type="ChEBI" id="CHEBI:37565"/>
    </ligand>
</feature>
<comment type="cofactor">
    <cofactor evidence="8">
        <name>Mg(2+)</name>
        <dbReference type="ChEBI" id="CHEBI:18420"/>
    </cofactor>
</comment>
<evidence type="ECO:0000256" key="3">
    <source>
        <dbReference type="ARBA" id="ARBA00022723"/>
    </source>
</evidence>
<dbReference type="RefSeq" id="WP_159551735.1">
    <property type="nucleotide sequence ID" value="NZ_CP035042.1"/>
</dbReference>
<comment type="caution">
    <text evidence="8">Lacks conserved residue(s) required for the propagation of feature annotation.</text>
</comment>
<evidence type="ECO:0000256" key="6">
    <source>
        <dbReference type="ARBA" id="ARBA00023134"/>
    </source>
</evidence>
<comment type="function">
    <text evidence="8">Transfers a GMP moiety from GTP to Mo-molybdopterin (Mo-MPT) cofactor (Moco or molybdenum cofactor) to form Mo-molybdopterin guanine dinucleotide (Mo-MGD) cofactor.</text>
</comment>
<evidence type="ECO:0000313" key="10">
    <source>
        <dbReference type="EMBL" id="QHC49962.1"/>
    </source>
</evidence>
<dbReference type="GO" id="GO:0005525">
    <property type="term" value="F:GTP binding"/>
    <property type="evidence" value="ECO:0007669"/>
    <property type="project" value="UniProtKB-UniRule"/>
</dbReference>
<evidence type="ECO:0000256" key="8">
    <source>
        <dbReference type="HAMAP-Rule" id="MF_00316"/>
    </source>
</evidence>
<dbReference type="GO" id="GO:1902758">
    <property type="term" value="P:bis(molybdopterin guanine dinucleotide)molybdenum biosynthetic process"/>
    <property type="evidence" value="ECO:0007669"/>
    <property type="project" value="TreeGrafter"/>
</dbReference>
<organism evidence="10 11">
    <name type="scientific">Billgrantia tianxiuensis</name>
    <dbReference type="NCBI Taxonomy" id="2497861"/>
    <lineage>
        <taxon>Bacteria</taxon>
        <taxon>Pseudomonadati</taxon>
        <taxon>Pseudomonadota</taxon>
        <taxon>Gammaproteobacteria</taxon>
        <taxon>Oceanospirillales</taxon>
        <taxon>Halomonadaceae</taxon>
        <taxon>Billgrantia</taxon>
    </lineage>
</organism>
<dbReference type="GO" id="GO:0061603">
    <property type="term" value="F:molybdenum cofactor guanylyltransferase activity"/>
    <property type="evidence" value="ECO:0007669"/>
    <property type="project" value="UniProtKB-EC"/>
</dbReference>
<comment type="catalytic activity">
    <reaction evidence="8">
        <text>Mo-molybdopterin + GTP + H(+) = Mo-molybdopterin guanine dinucleotide + diphosphate</text>
        <dbReference type="Rhea" id="RHEA:34243"/>
        <dbReference type="ChEBI" id="CHEBI:15378"/>
        <dbReference type="ChEBI" id="CHEBI:33019"/>
        <dbReference type="ChEBI" id="CHEBI:37565"/>
        <dbReference type="ChEBI" id="CHEBI:71302"/>
        <dbReference type="ChEBI" id="CHEBI:71310"/>
        <dbReference type="EC" id="2.7.7.77"/>
    </reaction>
</comment>
<accession>A0A6I6SK94</accession>
<dbReference type="GO" id="GO:0005737">
    <property type="term" value="C:cytoplasm"/>
    <property type="evidence" value="ECO:0007669"/>
    <property type="project" value="UniProtKB-SubCell"/>
</dbReference>
<keyword evidence="2 8" id="KW-0808">Transferase</keyword>